<dbReference type="PROSITE" id="PS51257">
    <property type="entry name" value="PROKAR_LIPOPROTEIN"/>
    <property type="match status" value="1"/>
</dbReference>
<accession>A0ABS0YH13</accession>
<feature type="signal peptide" evidence="2">
    <location>
        <begin position="1"/>
        <end position="19"/>
    </location>
</feature>
<evidence type="ECO:0000313" key="5">
    <source>
        <dbReference type="Proteomes" id="UP000614714"/>
    </source>
</evidence>
<evidence type="ECO:0000259" key="3">
    <source>
        <dbReference type="Pfam" id="PF02018"/>
    </source>
</evidence>
<keyword evidence="1" id="KW-0378">Hydrolase</keyword>
<name>A0ABS0YH13_9BACT</name>
<sequence>MRNKLPLILATATIAAALASTGCKQEPAKEAAQTPAPQTAPAAAQALVEYGYETDNGKWSPNGATVKVEQSTAAKKSGNASLKVSGTSGEGKWNFAFSPKFPLQAGKKYKLTAYMMVEGTKPASFPPLLKCGIYQDNKFLSNAFTKTYDLKKGGWQELSVTFDAPSDATQGFIAVEKGTDKPVEGTIYIDDVKFEAL</sequence>
<protein>
    <submittedName>
        <fullName evidence="4">Carbohydrate binding domain-containing protein</fullName>
    </submittedName>
</protein>
<evidence type="ECO:0000256" key="2">
    <source>
        <dbReference type="SAM" id="SignalP"/>
    </source>
</evidence>
<keyword evidence="5" id="KW-1185">Reference proteome</keyword>
<comment type="caution">
    <text evidence="4">The sequence shown here is derived from an EMBL/GenBank/DDBJ whole genome shotgun (WGS) entry which is preliminary data.</text>
</comment>
<dbReference type="Gene3D" id="2.60.120.260">
    <property type="entry name" value="Galactose-binding domain-like"/>
    <property type="match status" value="1"/>
</dbReference>
<dbReference type="Pfam" id="PF02018">
    <property type="entry name" value="CBM_4_9"/>
    <property type="match status" value="1"/>
</dbReference>
<feature type="domain" description="CBM-cenC" evidence="3">
    <location>
        <begin position="47"/>
        <end position="180"/>
    </location>
</feature>
<dbReference type="SUPFAM" id="SSF49785">
    <property type="entry name" value="Galactose-binding domain-like"/>
    <property type="match status" value="1"/>
</dbReference>
<evidence type="ECO:0000313" key="4">
    <source>
        <dbReference type="EMBL" id="MBJ6751576.1"/>
    </source>
</evidence>
<organism evidence="4 5">
    <name type="scientific">Geomonas anaerohicana</name>
    <dbReference type="NCBI Taxonomy" id="2798583"/>
    <lineage>
        <taxon>Bacteria</taxon>
        <taxon>Pseudomonadati</taxon>
        <taxon>Thermodesulfobacteriota</taxon>
        <taxon>Desulfuromonadia</taxon>
        <taxon>Geobacterales</taxon>
        <taxon>Geobacteraceae</taxon>
        <taxon>Geomonas</taxon>
    </lineage>
</organism>
<evidence type="ECO:0000256" key="1">
    <source>
        <dbReference type="ARBA" id="ARBA00022801"/>
    </source>
</evidence>
<dbReference type="InterPro" id="IPR003305">
    <property type="entry name" value="CenC_carb-bd"/>
</dbReference>
<dbReference type="RefSeq" id="WP_199390051.1">
    <property type="nucleotide sequence ID" value="NZ_JAEMHL010000008.1"/>
</dbReference>
<gene>
    <name evidence="4" type="ORF">JFN91_15280</name>
</gene>
<dbReference type="EMBL" id="JAEMHL010000008">
    <property type="protein sequence ID" value="MBJ6751576.1"/>
    <property type="molecule type" value="Genomic_DNA"/>
</dbReference>
<reference evidence="4 5" key="1">
    <citation type="submission" date="2020-12" db="EMBL/GenBank/DDBJ databases">
        <title>Geomonas sp. Red421, isolated from paddy soil.</title>
        <authorList>
            <person name="Xu Z."/>
            <person name="Zhang Z."/>
            <person name="Masuda Y."/>
            <person name="Itoh H."/>
            <person name="Senoo K."/>
        </authorList>
    </citation>
    <scope>NUCLEOTIDE SEQUENCE [LARGE SCALE GENOMIC DNA]</scope>
    <source>
        <strain evidence="4 5">Red421</strain>
    </source>
</reference>
<dbReference type="Proteomes" id="UP000614714">
    <property type="component" value="Unassembled WGS sequence"/>
</dbReference>
<feature type="chain" id="PRO_5045441970" evidence="2">
    <location>
        <begin position="20"/>
        <end position="197"/>
    </location>
</feature>
<proteinExistence type="predicted"/>
<keyword evidence="2" id="KW-0732">Signal</keyword>
<dbReference type="InterPro" id="IPR008979">
    <property type="entry name" value="Galactose-bd-like_sf"/>
</dbReference>